<dbReference type="PROSITE" id="PS51805">
    <property type="entry name" value="EPHD"/>
    <property type="match status" value="1"/>
</dbReference>
<organism evidence="15 16">
    <name type="scientific">Austropuccinia psidii MF-1</name>
    <dbReference type="NCBI Taxonomy" id="1389203"/>
    <lineage>
        <taxon>Eukaryota</taxon>
        <taxon>Fungi</taxon>
        <taxon>Dikarya</taxon>
        <taxon>Basidiomycota</taxon>
        <taxon>Pucciniomycotina</taxon>
        <taxon>Pucciniomycetes</taxon>
        <taxon>Pucciniales</taxon>
        <taxon>Sphaerophragmiaceae</taxon>
        <taxon>Austropuccinia</taxon>
    </lineage>
</organism>
<comment type="caution">
    <text evidence="15">The sequence shown here is derived from an EMBL/GenBank/DDBJ whole genome shotgun (WGS) entry which is preliminary data.</text>
</comment>
<feature type="compositionally biased region" description="Polar residues" evidence="10">
    <location>
        <begin position="1745"/>
        <end position="1763"/>
    </location>
</feature>
<dbReference type="InterPro" id="IPR011011">
    <property type="entry name" value="Znf_FYVE_PHD"/>
</dbReference>
<name>A0A9Q3BLG2_9BASI</name>
<dbReference type="EMBL" id="AVOT02001752">
    <property type="protein sequence ID" value="MBW0468029.1"/>
    <property type="molecule type" value="Genomic_DNA"/>
</dbReference>
<feature type="compositionally biased region" description="Polar residues" evidence="10">
    <location>
        <begin position="298"/>
        <end position="310"/>
    </location>
</feature>
<dbReference type="PRINTS" id="PR00503">
    <property type="entry name" value="BROMODOMAIN"/>
</dbReference>
<feature type="region of interest" description="Disordered" evidence="10">
    <location>
        <begin position="298"/>
        <end position="317"/>
    </location>
</feature>
<dbReference type="FunFam" id="3.30.40.10:FF:000008">
    <property type="entry name" value="Bromodomain containing 1, isoform CRA_a"/>
    <property type="match status" value="1"/>
</dbReference>
<dbReference type="PANTHER" id="PTHR13793">
    <property type="entry name" value="PHD FINGER PROTEINS"/>
    <property type="match status" value="1"/>
</dbReference>
<dbReference type="Pfam" id="PF00855">
    <property type="entry name" value="PWWP"/>
    <property type="match status" value="1"/>
</dbReference>
<dbReference type="SMART" id="SM00249">
    <property type="entry name" value="PHD"/>
    <property type="match status" value="2"/>
</dbReference>
<feature type="domain" description="Bromo" evidence="11">
    <location>
        <begin position="568"/>
        <end position="630"/>
    </location>
</feature>
<keyword evidence="16" id="KW-1185">Reference proteome</keyword>
<evidence type="ECO:0000256" key="6">
    <source>
        <dbReference type="ARBA" id="ARBA00023117"/>
    </source>
</evidence>
<feature type="domain" description="PHD-type" evidence="12">
    <location>
        <begin position="142"/>
        <end position="192"/>
    </location>
</feature>
<feature type="domain" description="PWWP" evidence="13">
    <location>
        <begin position="1921"/>
        <end position="1989"/>
    </location>
</feature>
<dbReference type="InterPro" id="IPR050701">
    <property type="entry name" value="Histone_Mod_Regulator"/>
</dbReference>
<proteinExistence type="predicted"/>
<gene>
    <name evidence="15" type="ORF">O181_007744</name>
</gene>
<protein>
    <recommendedName>
        <fullName evidence="17">Peregrin</fullName>
    </recommendedName>
</protein>
<dbReference type="GO" id="GO:0008270">
    <property type="term" value="F:zinc ion binding"/>
    <property type="evidence" value="ECO:0007669"/>
    <property type="project" value="UniProtKB-KW"/>
</dbReference>
<feature type="domain" description="PHD-type" evidence="14">
    <location>
        <begin position="196"/>
        <end position="309"/>
    </location>
</feature>
<evidence type="ECO:0000313" key="15">
    <source>
        <dbReference type="EMBL" id="MBW0468029.1"/>
    </source>
</evidence>
<feature type="region of interest" description="Disordered" evidence="10">
    <location>
        <begin position="1674"/>
        <end position="1871"/>
    </location>
</feature>
<evidence type="ECO:0000259" key="11">
    <source>
        <dbReference type="PROSITE" id="PS50014"/>
    </source>
</evidence>
<dbReference type="InterPro" id="IPR019786">
    <property type="entry name" value="Zinc_finger_PHD-type_CS"/>
</dbReference>
<accession>A0A9Q3BLG2</accession>
<dbReference type="PROSITE" id="PS01359">
    <property type="entry name" value="ZF_PHD_1"/>
    <property type="match status" value="1"/>
</dbReference>
<dbReference type="SMART" id="SM00297">
    <property type="entry name" value="BROMO"/>
    <property type="match status" value="1"/>
</dbReference>
<evidence type="ECO:0000259" key="12">
    <source>
        <dbReference type="PROSITE" id="PS50016"/>
    </source>
</evidence>
<feature type="region of interest" description="Disordered" evidence="10">
    <location>
        <begin position="1147"/>
        <end position="1166"/>
    </location>
</feature>
<dbReference type="InterPro" id="IPR013083">
    <property type="entry name" value="Znf_RING/FYVE/PHD"/>
</dbReference>
<dbReference type="InterPro" id="IPR034732">
    <property type="entry name" value="EPHD"/>
</dbReference>
<keyword evidence="7" id="KW-0539">Nucleus</keyword>
<dbReference type="InterPro" id="IPR001965">
    <property type="entry name" value="Znf_PHD"/>
</dbReference>
<keyword evidence="5" id="KW-0862">Zinc</keyword>
<evidence type="ECO:0000256" key="1">
    <source>
        <dbReference type="ARBA" id="ARBA00004123"/>
    </source>
</evidence>
<evidence type="ECO:0000313" key="16">
    <source>
        <dbReference type="Proteomes" id="UP000765509"/>
    </source>
</evidence>
<evidence type="ECO:0000259" key="14">
    <source>
        <dbReference type="PROSITE" id="PS51805"/>
    </source>
</evidence>
<dbReference type="Pfam" id="PF00439">
    <property type="entry name" value="Bromodomain"/>
    <property type="match status" value="1"/>
</dbReference>
<feature type="compositionally biased region" description="Low complexity" evidence="10">
    <location>
        <begin position="1786"/>
        <end position="1795"/>
    </location>
</feature>
<dbReference type="SUPFAM" id="SSF47370">
    <property type="entry name" value="Bromodomain"/>
    <property type="match status" value="1"/>
</dbReference>
<feature type="compositionally biased region" description="Basic and acidic residues" evidence="10">
    <location>
        <begin position="887"/>
        <end position="916"/>
    </location>
</feature>
<dbReference type="Gene3D" id="1.20.920.10">
    <property type="entry name" value="Bromodomain-like"/>
    <property type="match status" value="1"/>
</dbReference>
<dbReference type="InterPro" id="IPR001487">
    <property type="entry name" value="Bromodomain"/>
</dbReference>
<keyword evidence="2" id="KW-0479">Metal-binding</keyword>
<dbReference type="Pfam" id="PF13832">
    <property type="entry name" value="zf-HC5HC2H_2"/>
    <property type="match status" value="1"/>
</dbReference>
<dbReference type="InterPro" id="IPR036427">
    <property type="entry name" value="Bromodomain-like_sf"/>
</dbReference>
<reference evidence="15" key="1">
    <citation type="submission" date="2021-03" db="EMBL/GenBank/DDBJ databases">
        <title>Draft genome sequence of rust myrtle Austropuccinia psidii MF-1, a brazilian biotype.</title>
        <authorList>
            <person name="Quecine M.C."/>
            <person name="Pachon D.M.R."/>
            <person name="Bonatelli M.L."/>
            <person name="Correr F.H."/>
            <person name="Franceschini L.M."/>
            <person name="Leite T.F."/>
            <person name="Margarido G.R.A."/>
            <person name="Almeida C.A."/>
            <person name="Ferrarezi J.A."/>
            <person name="Labate C.A."/>
        </authorList>
    </citation>
    <scope>NUCLEOTIDE SEQUENCE</scope>
    <source>
        <strain evidence="15">MF-1</strain>
    </source>
</reference>
<evidence type="ECO:0000256" key="9">
    <source>
        <dbReference type="PROSITE-ProRule" id="PRU00146"/>
    </source>
</evidence>
<dbReference type="GO" id="GO:0006357">
    <property type="term" value="P:regulation of transcription by RNA polymerase II"/>
    <property type="evidence" value="ECO:0007669"/>
    <property type="project" value="TreeGrafter"/>
</dbReference>
<dbReference type="Pfam" id="PF10513">
    <property type="entry name" value="EPL1"/>
    <property type="match status" value="1"/>
</dbReference>
<evidence type="ECO:0000256" key="2">
    <source>
        <dbReference type="ARBA" id="ARBA00022723"/>
    </source>
</evidence>
<comment type="subcellular location">
    <subcellularLocation>
        <location evidence="1">Nucleus</location>
    </subcellularLocation>
</comment>
<sequence>MGGGHPILPLQLPKLDLPKVSFKVILPTDDSAGPGDSSLKLDLSNKHLVNYGYNSSNFWEPPASYIRWVQPAEEELERQCEYDMDEQDREWLKGLNLDRKRVGHEPVSCELFEIVMDRLEKEWFQLNRKLLQPDANLMTSEDSRCAICEDGDTENSNAIVFCDGCNLAVHQDCYGVPYIPEGQWLCRKCTVSPDRPVACELCPNSFGAFKQTAENKWAHLICAIHIPETGVGNAMYMEPIDGIRCIPKQRWKLKCYICKKGTGACIQCANRACCIAYHVTCAQESGLYLKIKPSGSIHSTSNSHDQNEIPNGSLADQIAPEGINPSRSFCDKHTPKGHIEALQAAAKARATSLHTEAKLLPSTTALNNSNCSSSEHGSPQPSGNPNSALLTMSPKKINSLDQLCSLKLLATGSQTVKSARAYRKTYSSGPPLVPELIFQRLLEYLNKLRCVNKKAMLNMICKYWSLKREVRRGAPLLKRLHLEPWTASNPSTFNNEEDRRRKYGLLVAVRHDLQQVKNLAAIICKREKVKLRKTEVQKEVIQKTLFPLYQRMLGVLNALCDADKQKYFLHPVSALEVPDYHDVIKHPMDWSTIQRKLEAYEYFQLSEFISDIHLTLTNARMYNHASTPYHKAAVRIGKLIEPLLRELAVHEPLSAIAGCSSKSFPNIQQKTHFMNILSLLLPECIDELLDAQTLLASNRLPYAEVLRGRLAKKVEQQPTPSPPEAFSPSPINVLQIQPTCDPKKVCNIDHHVHEKVLNSMPRRGRPPTRPPKAIPLSSDLTLHKPMNITPIQPLVAYSSPPSSAPVQFPGFNHATPKPQNKKHKQASLEVIDSLNAEFRARKRSTPRVKRPEEVAQEALIEQQHPHATKAELKKLKLRALYAPRVAERERGMTEEEKARRRRLREYARDKRERGKAEATQPLVTETPHPLPEGSQELSAPGSQLDAPEELSSGCHVACADERFENSLQVASEEHSYNEAEHTLTPLTFQNFQQTISLPESYAISNCGGDLQKVSPSLSTPNPPSLNSTSGLSHVPLSIEIQSISCHAQQTHDPIVHAEASQTDNNVFGSGNLVPSSNHSHPNGLNQPEEEGRKFNADFASCSTCQASTPPPSFVTAKASTHQNDLVPTQTIVVTIQHDQRAVELNEKCQRDHSPVKTLPCDDIPRDPIPSRESIHLEDELPQTNQLGTLRTNGEIVVSPEANEPSLGQTFTDASQVSVGTQSNTPKMDGDLGRSAIACVEESVIASRSTTPTDSNIEAFISNENSNGAVCFASDFGLPQFNPINKSVCLPESGQGWAQERKNGRDDLGIERTPFNKIFNEPSNVIGSLPDPETGDTFDVLLSNPPQTCQSIPEVKVTQELGFSKSPGHQFTPDQKLASLAPIAGFVYTTDTKNDLIEGGALSSTPICMNTSSTMSNDEGISFTTFARAGTMDEVSASDISLPEAPELMKESIEANAQAMVGAPEQKVEPYNMEDNPCITSTIVLEEPHSICGEHASQPLHNAEQNLPPIPINESIFQVDTFANGHSAAMSETATLELQGNSFSLEAISAGPGDKSSPQPVLKKTRIKVKNPIPPPPEAPISSASFPACHNVAGLTARGTSQKLRLILDPFQPEKNITDCITSTHEIEEAEKEKLKSKSHKSVGYNGPPQFLTNLPGDKDSFRFFNTGFILPERTRRHTATSIGQRGSSSQEPSSSNLEQIASPKHKRRKSRLSDPGSRSNSPVIKAMRLTVIHPRENEVKPSPPKNISRSSFNSTSLDSTLPTFETDLPRTQVHLASLKEDESSELSDVSSPRLSDNNKTYRKSMISSIDPGFESVQATRPRSPTSIQASTTSDSTPSYEESSDLLVKSPVSTTKAQTAPKTTKRIRGQRREDLEVDSEGFYIYPKAIISYSRNSIHPLAREAFRRLSRATRLPEDGEIEDGTLVWAKVPGHNWFPAEVGLPSHPLVPRSVLGKSANKKMEKRLLVMFFDHQHSWQWIPRQNTRYFGESGELDSLLSSDAFVINRHKLEEIKAGCAIARANMALPEDVAAEDEAKARLKQQESCEY</sequence>
<feature type="compositionally biased region" description="Polar residues" evidence="10">
    <location>
        <begin position="368"/>
        <end position="390"/>
    </location>
</feature>
<evidence type="ECO:0000256" key="5">
    <source>
        <dbReference type="ARBA" id="ARBA00022833"/>
    </source>
</evidence>
<feature type="region of interest" description="Disordered" evidence="10">
    <location>
        <begin position="887"/>
        <end position="948"/>
    </location>
</feature>
<dbReference type="CDD" id="cd05839">
    <property type="entry name" value="PWWP_BRPF"/>
    <property type="match status" value="1"/>
</dbReference>
<dbReference type="PROSITE" id="PS50016">
    <property type="entry name" value="ZF_PHD_2"/>
    <property type="match status" value="1"/>
</dbReference>
<dbReference type="GO" id="GO:0006325">
    <property type="term" value="P:chromatin organization"/>
    <property type="evidence" value="ECO:0007669"/>
    <property type="project" value="UniProtKB-ARBA"/>
</dbReference>
<evidence type="ECO:0000256" key="10">
    <source>
        <dbReference type="SAM" id="MobiDB-lite"/>
    </source>
</evidence>
<dbReference type="Gene3D" id="3.30.40.10">
    <property type="entry name" value="Zinc/RING finger domain, C3HC4 (zinc finger)"/>
    <property type="match status" value="2"/>
</dbReference>
<dbReference type="InterPro" id="IPR019542">
    <property type="entry name" value="Enhancer_polycomb-like_N"/>
</dbReference>
<dbReference type="GO" id="GO:0005634">
    <property type="term" value="C:nucleus"/>
    <property type="evidence" value="ECO:0007669"/>
    <property type="project" value="UniProtKB-SubCell"/>
</dbReference>
<evidence type="ECO:0000256" key="7">
    <source>
        <dbReference type="ARBA" id="ARBA00023242"/>
    </source>
</evidence>
<dbReference type="Pfam" id="PF13831">
    <property type="entry name" value="PHD_2"/>
    <property type="match status" value="1"/>
</dbReference>
<dbReference type="SMART" id="SM00293">
    <property type="entry name" value="PWWP"/>
    <property type="match status" value="1"/>
</dbReference>
<feature type="compositionally biased region" description="Polar residues" evidence="10">
    <location>
        <begin position="1816"/>
        <end position="1840"/>
    </location>
</feature>
<dbReference type="PROSITE" id="PS50014">
    <property type="entry name" value="BROMODOMAIN_2"/>
    <property type="match status" value="1"/>
</dbReference>
<dbReference type="FunFam" id="3.30.40.10:FF:000007">
    <property type="entry name" value="Bromodomain containing 1, isoform CRA_b"/>
    <property type="match status" value="1"/>
</dbReference>
<evidence type="ECO:0000256" key="8">
    <source>
        <dbReference type="PROSITE-ProRule" id="PRU00035"/>
    </source>
</evidence>
<keyword evidence="4 9" id="KW-0863">Zinc-finger</keyword>
<dbReference type="CDD" id="cd15492">
    <property type="entry name" value="PHD_BRPF_JADE_like"/>
    <property type="match status" value="1"/>
</dbReference>
<dbReference type="SUPFAM" id="SSF63748">
    <property type="entry name" value="Tudor/PWWP/MBT"/>
    <property type="match status" value="1"/>
</dbReference>
<dbReference type="InterPro" id="IPR019787">
    <property type="entry name" value="Znf_PHD-finger"/>
</dbReference>
<dbReference type="Gene3D" id="2.30.30.140">
    <property type="match status" value="1"/>
</dbReference>
<dbReference type="PROSITE" id="PS50812">
    <property type="entry name" value="PWWP"/>
    <property type="match status" value="1"/>
</dbReference>
<dbReference type="OrthoDB" id="2499616at2759"/>
<evidence type="ECO:0000259" key="13">
    <source>
        <dbReference type="PROSITE" id="PS50812"/>
    </source>
</evidence>
<evidence type="ECO:0000256" key="4">
    <source>
        <dbReference type="ARBA" id="ARBA00022771"/>
    </source>
</evidence>
<dbReference type="SUPFAM" id="SSF57903">
    <property type="entry name" value="FYVE/PHD zinc finger"/>
    <property type="match status" value="1"/>
</dbReference>
<dbReference type="InterPro" id="IPR000313">
    <property type="entry name" value="PWWP_dom"/>
</dbReference>
<feature type="region of interest" description="Disordered" evidence="10">
    <location>
        <begin position="368"/>
        <end position="391"/>
    </location>
</feature>
<keyword evidence="6 8" id="KW-0103">Bromodomain</keyword>
<evidence type="ECO:0008006" key="17">
    <source>
        <dbReference type="Google" id="ProtNLM"/>
    </source>
</evidence>
<dbReference type="Proteomes" id="UP000765509">
    <property type="component" value="Unassembled WGS sequence"/>
</dbReference>
<dbReference type="PANTHER" id="PTHR13793:SF107">
    <property type="entry name" value="BROMODOMAIN-CONTAINING PROTEIN HOMOLOG"/>
    <property type="match status" value="1"/>
</dbReference>
<keyword evidence="3" id="KW-0677">Repeat</keyword>
<evidence type="ECO:0000256" key="3">
    <source>
        <dbReference type="ARBA" id="ARBA00022737"/>
    </source>
</evidence>